<gene>
    <name evidence="2" type="ORF">Thi970DRAFT_01660</name>
</gene>
<sequence length="157" mass="16061">MIDNKRRTLLKASVGAGALGLAAGAGLLIPQALLAAWPKAAFEAKDKDAALKDLLGSDTFETSDAVKIDAPPAADNSALVRLTVSTDLEDAKSITIFAAGNQRPLIASFELSEYSVPYVSMNIKMAETADVIAVVQTPAGLFGAAKNVKVTAGGCGA</sequence>
<dbReference type="InterPro" id="IPR038162">
    <property type="entry name" value="SoxY_sf"/>
</dbReference>
<dbReference type="RefSeq" id="WP_009148035.1">
    <property type="nucleotide sequence ID" value="NZ_CP121471.1"/>
</dbReference>
<dbReference type="PIRSF" id="PIRSF010312">
    <property type="entry name" value="Sulphur_oxidation_SoxY"/>
    <property type="match status" value="1"/>
</dbReference>
<dbReference type="STRING" id="631362.Thi970DRAFT_01660"/>
<dbReference type="EMBL" id="JH603169">
    <property type="protein sequence ID" value="EIC21450.1"/>
    <property type="molecule type" value="Genomic_DNA"/>
</dbReference>
<reference evidence="2 3" key="2">
    <citation type="submission" date="2011-11" db="EMBL/GenBank/DDBJ databases">
        <authorList>
            <consortium name="US DOE Joint Genome Institute"/>
            <person name="Lucas S."/>
            <person name="Han J."/>
            <person name="Lapidus A."/>
            <person name="Cheng J.-F."/>
            <person name="Goodwin L."/>
            <person name="Pitluck S."/>
            <person name="Peters L."/>
            <person name="Ovchinnikova G."/>
            <person name="Zhang X."/>
            <person name="Detter J.C."/>
            <person name="Han C."/>
            <person name="Tapia R."/>
            <person name="Land M."/>
            <person name="Hauser L."/>
            <person name="Kyrpides N."/>
            <person name="Ivanova N."/>
            <person name="Pagani I."/>
            <person name="Vogl K."/>
            <person name="Liu Z."/>
            <person name="Overmann J."/>
            <person name="Frigaard N.-U."/>
            <person name="Bryant D."/>
            <person name="Woyke T."/>
        </authorList>
    </citation>
    <scope>NUCLEOTIDE SEQUENCE [LARGE SCALE GENOMIC DNA]</scope>
    <source>
        <strain evidence="2 3">970</strain>
    </source>
</reference>
<dbReference type="HOGENOM" id="CLU_118521_0_0_6"/>
<dbReference type="Proteomes" id="UP000002964">
    <property type="component" value="Unassembled WGS sequence"/>
</dbReference>
<dbReference type="Pfam" id="PF13501">
    <property type="entry name" value="SoxY"/>
    <property type="match status" value="1"/>
</dbReference>
<organism evidence="2 3">
    <name type="scientific">Thiorhodovibrio frisius</name>
    <dbReference type="NCBI Taxonomy" id="631362"/>
    <lineage>
        <taxon>Bacteria</taxon>
        <taxon>Pseudomonadati</taxon>
        <taxon>Pseudomonadota</taxon>
        <taxon>Gammaproteobacteria</taxon>
        <taxon>Chromatiales</taxon>
        <taxon>Chromatiaceae</taxon>
        <taxon>Thiorhodovibrio</taxon>
    </lineage>
</organism>
<evidence type="ECO:0000259" key="1">
    <source>
        <dbReference type="Pfam" id="PF13501"/>
    </source>
</evidence>
<evidence type="ECO:0000313" key="3">
    <source>
        <dbReference type="Proteomes" id="UP000002964"/>
    </source>
</evidence>
<dbReference type="InterPro" id="IPR016568">
    <property type="entry name" value="Sulphur_oxidation_SoxY"/>
</dbReference>
<dbReference type="eggNOG" id="COG5501">
    <property type="taxonomic scope" value="Bacteria"/>
</dbReference>
<dbReference type="Gene3D" id="2.60.40.2470">
    <property type="entry name" value="SoxY domain"/>
    <property type="match status" value="1"/>
</dbReference>
<feature type="domain" description="Ig-like SoxY" evidence="1">
    <location>
        <begin position="52"/>
        <end position="155"/>
    </location>
</feature>
<dbReference type="NCBIfam" id="TIGR04488">
    <property type="entry name" value="SoxY_true_GGCGG"/>
    <property type="match status" value="1"/>
</dbReference>
<dbReference type="OrthoDB" id="9798154at2"/>
<keyword evidence="3" id="KW-1185">Reference proteome</keyword>
<dbReference type="InterPro" id="IPR032711">
    <property type="entry name" value="SoxY"/>
</dbReference>
<evidence type="ECO:0000313" key="2">
    <source>
        <dbReference type="EMBL" id="EIC21450.1"/>
    </source>
</evidence>
<protein>
    <submittedName>
        <fullName evidence="2">Putative secreted protein</fullName>
    </submittedName>
</protein>
<dbReference type="InterPro" id="IPR006311">
    <property type="entry name" value="TAT_signal"/>
</dbReference>
<proteinExistence type="predicted"/>
<reference evidence="3" key="1">
    <citation type="submission" date="2011-06" db="EMBL/GenBank/DDBJ databases">
        <authorList>
            <consortium name="US DOE Joint Genome Institute (JGI-PGF)"/>
            <person name="Lucas S."/>
            <person name="Han J."/>
            <person name="Lapidus A."/>
            <person name="Cheng J.-F."/>
            <person name="Goodwin L."/>
            <person name="Pitluck S."/>
            <person name="Peters L."/>
            <person name="Land M.L."/>
            <person name="Hauser L."/>
            <person name="Vogl K."/>
            <person name="Liu Z."/>
            <person name="Overmann J."/>
            <person name="Frigaard N.-U."/>
            <person name="Bryant D.A."/>
            <person name="Woyke T.J."/>
        </authorList>
    </citation>
    <scope>NUCLEOTIDE SEQUENCE [LARGE SCALE GENOMIC DNA]</scope>
    <source>
        <strain evidence="3">970</strain>
    </source>
</reference>
<name>H8Z1K5_9GAMM</name>
<accession>H8Z1K5</accession>
<dbReference type="AlphaFoldDB" id="H8Z1K5"/>
<dbReference type="PROSITE" id="PS51318">
    <property type="entry name" value="TAT"/>
    <property type="match status" value="1"/>
</dbReference>